<sequence>MTKNDREDFAKIWVATYAVYGKQVSDAMLDVVFNALSAYSLRDIRTGLSGHVKNPDSGQFAPKPADVIKHISGNSQSAAGEAWAKVDYAVRCVGNYRSVVFDDPRIHAAIERLGGWVKVSMTENDEYPFLQNHFLKLYQGFTVQPPESFPRKLLGTCEHQNSQASGFLRGRAKDEPALIGDPEKARQVYQGGGDQGVAQITRDSTQTFLESLDREVKRIGGAS</sequence>
<dbReference type="RefSeq" id="WP_085680302.1">
    <property type="nucleotide sequence ID" value="NZ_CP020931.1"/>
</dbReference>
<evidence type="ECO:0000313" key="3">
    <source>
        <dbReference type="Proteomes" id="UP000193100"/>
    </source>
</evidence>
<dbReference type="Proteomes" id="UP000193100">
    <property type="component" value="Chromosome"/>
</dbReference>
<evidence type="ECO:0000259" key="1">
    <source>
        <dbReference type="Pfam" id="PF20081"/>
    </source>
</evidence>
<accession>A0A1W6K965</accession>
<dbReference type="Pfam" id="PF20081">
    <property type="entry name" value="DUF6475"/>
    <property type="match status" value="1"/>
</dbReference>
<dbReference type="AlphaFoldDB" id="A0A1W6K965"/>
<dbReference type="GeneID" id="77255833"/>
<organism evidence="2 3">
    <name type="scientific">Marinobacter salarius</name>
    <dbReference type="NCBI Taxonomy" id="1420917"/>
    <lineage>
        <taxon>Bacteria</taxon>
        <taxon>Pseudomonadati</taxon>
        <taxon>Pseudomonadota</taxon>
        <taxon>Gammaproteobacteria</taxon>
        <taxon>Pseudomonadales</taxon>
        <taxon>Marinobacteraceae</taxon>
        <taxon>Marinobacter</taxon>
    </lineage>
</organism>
<evidence type="ECO:0000313" key="2">
    <source>
        <dbReference type="EMBL" id="ARM83951.1"/>
    </source>
</evidence>
<proteinExistence type="predicted"/>
<reference evidence="2 3" key="1">
    <citation type="submission" date="2017-04" db="EMBL/GenBank/DDBJ databases">
        <title>Genome Sequence of Marinobacter salarius strain SMR5 Isolated from a culture of the Diatom Skeletonema marinoi.</title>
        <authorList>
            <person name="Topel M."/>
            <person name="Pinder M.I.M."/>
            <person name="Johansson O.N."/>
            <person name="Kourtchenko O."/>
            <person name="Godhe A."/>
            <person name="Clarke A.K."/>
        </authorList>
    </citation>
    <scope>NUCLEOTIDE SEQUENCE [LARGE SCALE GENOMIC DNA]</scope>
    <source>
        <strain evidence="2 3">SMR5</strain>
    </source>
</reference>
<dbReference type="EMBL" id="CP020931">
    <property type="protein sequence ID" value="ARM83951.1"/>
    <property type="molecule type" value="Genomic_DNA"/>
</dbReference>
<protein>
    <recommendedName>
        <fullName evidence="1">DUF6475 domain-containing protein</fullName>
    </recommendedName>
</protein>
<name>A0A1W6K965_9GAMM</name>
<dbReference type="InterPro" id="IPR045521">
    <property type="entry name" value="DUF6475"/>
</dbReference>
<gene>
    <name evidence="2" type="ORF">MARSALSMR5_01873</name>
</gene>
<feature type="domain" description="DUF6475" evidence="1">
    <location>
        <begin position="99"/>
        <end position="192"/>
    </location>
</feature>